<organism evidence="6">
    <name type="scientific">Thermohahella caldifontis</name>
    <dbReference type="NCBI Taxonomy" id="3142973"/>
    <lineage>
        <taxon>Bacteria</taxon>
        <taxon>Pseudomonadati</taxon>
        <taxon>Pseudomonadota</taxon>
        <taxon>Gammaproteobacteria</taxon>
        <taxon>Oceanospirillales</taxon>
        <taxon>Hahellaceae</taxon>
        <taxon>Thermohahella</taxon>
    </lineage>
</organism>
<protein>
    <submittedName>
        <fullName evidence="6">Acyl-CoA dehydrogenase</fullName>
    </submittedName>
</protein>
<proteinExistence type="inferred from homology"/>
<dbReference type="GO" id="GO:0050660">
    <property type="term" value="F:flavin adenine dinucleotide binding"/>
    <property type="evidence" value="ECO:0007669"/>
    <property type="project" value="InterPro"/>
</dbReference>
<comment type="similarity">
    <text evidence="2">Belongs to the acyl-CoA dehydrogenase family.</text>
</comment>
<dbReference type="InterPro" id="IPR036250">
    <property type="entry name" value="AcylCo_DH-like_C"/>
</dbReference>
<dbReference type="Gene3D" id="1.20.140.10">
    <property type="entry name" value="Butyryl-CoA Dehydrogenase, subunit A, domain 3"/>
    <property type="match status" value="1"/>
</dbReference>
<dbReference type="PANTHER" id="PTHR43884">
    <property type="entry name" value="ACYL-COA DEHYDROGENASE"/>
    <property type="match status" value="1"/>
</dbReference>
<keyword evidence="3" id="KW-0285">Flavoprotein</keyword>
<evidence type="ECO:0000313" key="6">
    <source>
        <dbReference type="EMBL" id="XDT72220.1"/>
    </source>
</evidence>
<reference evidence="6" key="1">
    <citation type="submission" date="2024-05" db="EMBL/GenBank/DDBJ databases">
        <title>Genome sequencing of novel strain.</title>
        <authorList>
            <person name="Ganbat D."/>
            <person name="Ganbat S."/>
            <person name="Lee S.-J."/>
        </authorList>
    </citation>
    <scope>NUCLEOTIDE SEQUENCE</scope>
    <source>
        <strain evidence="6">SMD15-11</strain>
    </source>
</reference>
<dbReference type="InterPro" id="IPR046373">
    <property type="entry name" value="Acyl-CoA_Oxase/DH_mid-dom_sf"/>
</dbReference>
<sequence length="589" mass="68208">MNILDLPRKLLFSKHAENREAVPRDLFLNPRTTDWSHLDPKSRELIEKTIAFFENKGKAKLKEDDHERRWYADFLEFQKKEKLFYTFLTPEGYGDKDCRWDTWRNCALNEVLGFYGLAYWYTWQVTILGLGPIWISNNEAVKKKAAQLLKKGGIFAFGLSEKEHGADIYATDMILTPQEDGTFRANGSKYYIGNGNEAALVSVFGRRSDTNEYVFFVVESKHPNYELVKNVVNSQNYVSEFRLNDYPITEADILAQGQDAWDMALNTVNIGKFNLGWASIGICTHAFYEAINHASHRRLFNHYVTDFVHIRQLFTEAYARLAAMKLFAQRAIDYMRIASPEDRRYLLFNPMVKMKVTTQGEEVINNLWDVIAAKGFEKDMYFEMAARDIRALPKLEGTVHVNMALVLKFMGNYFFKPKSYPEVPRMDKPANDTFLFHQGPTKGLGKTRFHDYRKVYDSFDLPNVNVFKKQIRTLKLFLLAGKPSAEQQKDFDFLLKLGELFTLVVYGQLILENARIVGAGDDLIETIFDVMIQDFSRHALQLSLKPNVTLIQQTLCQRMIQRPVPDPDRQARVWNTQIAPLADTYEMNP</sequence>
<evidence type="ECO:0000256" key="1">
    <source>
        <dbReference type="ARBA" id="ARBA00001974"/>
    </source>
</evidence>
<evidence type="ECO:0000256" key="3">
    <source>
        <dbReference type="ARBA" id="ARBA00022630"/>
    </source>
</evidence>
<keyword evidence="4" id="KW-0274">FAD</keyword>
<accession>A0AB39UVK5</accession>
<dbReference type="InterPro" id="IPR037069">
    <property type="entry name" value="AcylCoA_DH/ox_N_sf"/>
</dbReference>
<dbReference type="GO" id="GO:0005886">
    <property type="term" value="C:plasma membrane"/>
    <property type="evidence" value="ECO:0007669"/>
    <property type="project" value="TreeGrafter"/>
</dbReference>
<dbReference type="SUPFAM" id="SSF56645">
    <property type="entry name" value="Acyl-CoA dehydrogenase NM domain-like"/>
    <property type="match status" value="1"/>
</dbReference>
<evidence type="ECO:0000256" key="2">
    <source>
        <dbReference type="ARBA" id="ARBA00009347"/>
    </source>
</evidence>
<dbReference type="PANTHER" id="PTHR43884:SF19">
    <property type="entry name" value="ACYL-COA DEHYDROGENASE FADE4-RELATED"/>
    <property type="match status" value="1"/>
</dbReference>
<dbReference type="KEGG" id="tcd:AAIA72_15695"/>
<dbReference type="RefSeq" id="WP_369601232.1">
    <property type="nucleotide sequence ID" value="NZ_CP154858.1"/>
</dbReference>
<name>A0AB39UVK5_9GAMM</name>
<dbReference type="Pfam" id="PF00441">
    <property type="entry name" value="Acyl-CoA_dh_1"/>
    <property type="match status" value="1"/>
</dbReference>
<dbReference type="SUPFAM" id="SSF47203">
    <property type="entry name" value="Acyl-CoA dehydrogenase C-terminal domain-like"/>
    <property type="match status" value="1"/>
</dbReference>
<dbReference type="InterPro" id="IPR009100">
    <property type="entry name" value="AcylCoA_DH/oxidase_NM_dom_sf"/>
</dbReference>
<feature type="domain" description="Acyl-CoA dehydrogenase/oxidase C-terminal" evidence="5">
    <location>
        <begin position="261"/>
        <end position="409"/>
    </location>
</feature>
<dbReference type="EMBL" id="CP154858">
    <property type="protein sequence ID" value="XDT72220.1"/>
    <property type="molecule type" value="Genomic_DNA"/>
</dbReference>
<comment type="cofactor">
    <cofactor evidence="1">
        <name>FAD</name>
        <dbReference type="ChEBI" id="CHEBI:57692"/>
    </cofactor>
</comment>
<gene>
    <name evidence="6" type="ORF">AAIA72_15695</name>
</gene>
<dbReference type="Gene3D" id="1.10.540.10">
    <property type="entry name" value="Acyl-CoA dehydrogenase/oxidase, N-terminal domain"/>
    <property type="match status" value="1"/>
</dbReference>
<dbReference type="AlphaFoldDB" id="A0AB39UVK5"/>
<evidence type="ECO:0000256" key="4">
    <source>
        <dbReference type="ARBA" id="ARBA00022827"/>
    </source>
</evidence>
<dbReference type="CDD" id="cd00567">
    <property type="entry name" value="ACAD"/>
    <property type="match status" value="1"/>
</dbReference>
<dbReference type="GO" id="GO:0003995">
    <property type="term" value="F:acyl-CoA dehydrogenase activity"/>
    <property type="evidence" value="ECO:0007669"/>
    <property type="project" value="TreeGrafter"/>
</dbReference>
<dbReference type="InterPro" id="IPR009075">
    <property type="entry name" value="AcylCo_DH/oxidase_C"/>
</dbReference>
<evidence type="ECO:0000259" key="5">
    <source>
        <dbReference type="Pfam" id="PF00441"/>
    </source>
</evidence>
<dbReference type="Gene3D" id="2.40.110.10">
    <property type="entry name" value="Butyryl-CoA Dehydrogenase, subunit A, domain 2"/>
    <property type="match status" value="1"/>
</dbReference>